<reference evidence="1" key="1">
    <citation type="journal article" date="2014" name="Front. Microbiol.">
        <title>High frequency of phylogenetically diverse reductive dehalogenase-homologous genes in deep subseafloor sedimentary metagenomes.</title>
        <authorList>
            <person name="Kawai M."/>
            <person name="Futagami T."/>
            <person name="Toyoda A."/>
            <person name="Takaki Y."/>
            <person name="Nishi S."/>
            <person name="Hori S."/>
            <person name="Arai W."/>
            <person name="Tsubouchi T."/>
            <person name="Morono Y."/>
            <person name="Uchiyama I."/>
            <person name="Ito T."/>
            <person name="Fujiyama A."/>
            <person name="Inagaki F."/>
            <person name="Takami H."/>
        </authorList>
    </citation>
    <scope>NUCLEOTIDE SEQUENCE</scope>
    <source>
        <strain evidence="1">Expedition CK06-06</strain>
    </source>
</reference>
<accession>X1IHC7</accession>
<dbReference type="Pfam" id="PF20903">
    <property type="entry name" value="SPL"/>
    <property type="match status" value="1"/>
</dbReference>
<dbReference type="GO" id="GO:1904047">
    <property type="term" value="F:S-adenosyl-L-methionine binding"/>
    <property type="evidence" value="ECO:0007669"/>
    <property type="project" value="TreeGrafter"/>
</dbReference>
<feature type="non-terminal residue" evidence="1">
    <location>
        <position position="1"/>
    </location>
</feature>
<dbReference type="PANTHER" id="PTHR37822">
    <property type="entry name" value="SPORE PHOTOPRODUCT LYASE-RELATED"/>
    <property type="match status" value="1"/>
</dbReference>
<dbReference type="AlphaFoldDB" id="X1IHC7"/>
<dbReference type="GO" id="GO:0051539">
    <property type="term" value="F:4 iron, 4 sulfur cluster binding"/>
    <property type="evidence" value="ECO:0007669"/>
    <property type="project" value="TreeGrafter"/>
</dbReference>
<dbReference type="InterPro" id="IPR049539">
    <property type="entry name" value="SPL"/>
</dbReference>
<organism evidence="1">
    <name type="scientific">marine sediment metagenome</name>
    <dbReference type="NCBI Taxonomy" id="412755"/>
    <lineage>
        <taxon>unclassified sequences</taxon>
        <taxon>metagenomes</taxon>
        <taxon>ecological metagenomes</taxon>
    </lineage>
</organism>
<dbReference type="GO" id="GO:0003913">
    <property type="term" value="F:DNA photolyase activity"/>
    <property type="evidence" value="ECO:0007669"/>
    <property type="project" value="TreeGrafter"/>
</dbReference>
<dbReference type="GO" id="GO:0042601">
    <property type="term" value="C:endospore-forming forespore"/>
    <property type="evidence" value="ECO:0007669"/>
    <property type="project" value="TreeGrafter"/>
</dbReference>
<comment type="caution">
    <text evidence="1">The sequence shown here is derived from an EMBL/GenBank/DDBJ whole genome shotgun (WGS) entry which is preliminary data.</text>
</comment>
<dbReference type="EMBL" id="BARU01038118">
    <property type="protein sequence ID" value="GAH81112.1"/>
    <property type="molecule type" value="Genomic_DNA"/>
</dbReference>
<gene>
    <name evidence="1" type="ORF">S03H2_59291</name>
</gene>
<evidence type="ECO:0000313" key="1">
    <source>
        <dbReference type="EMBL" id="GAH81112.1"/>
    </source>
</evidence>
<dbReference type="PANTHER" id="PTHR37822:SF2">
    <property type="entry name" value="SPORE PHOTOPRODUCT LYASE"/>
    <property type="match status" value="1"/>
</dbReference>
<sequence>LLDVSSKKQVIMSFSLNAETVATKWERRAPSVNRRLEAARKLEEAGYEVRIRIDPIVPIENWQEHYLHLLDEIFSSFKPTRITLGSLRGLQSTINGTKDRSWVHFLKENSNWGKKIDFTTRLKIYKIMLEYLRNNLRYTDVALCKETVAMWEKLGMDWHEIRCNCVW</sequence>
<name>X1IHC7_9ZZZZ</name>
<evidence type="ECO:0008006" key="2">
    <source>
        <dbReference type="Google" id="ProtNLM"/>
    </source>
</evidence>
<dbReference type="Gene3D" id="3.80.30.30">
    <property type="match status" value="1"/>
</dbReference>
<proteinExistence type="predicted"/>
<protein>
    <recommendedName>
        <fullName evidence="2">Radical SAM protein</fullName>
    </recommendedName>
</protein>